<evidence type="ECO:0000313" key="2">
    <source>
        <dbReference type="Proteomes" id="UP000886653"/>
    </source>
</evidence>
<comment type="caution">
    <text evidence="1">The sequence shown here is derived from an EMBL/GenBank/DDBJ whole genome shotgun (WGS) entry which is preliminary data.</text>
</comment>
<accession>A0A9P6NJW9</accession>
<dbReference type="Proteomes" id="UP000886653">
    <property type="component" value="Unassembled WGS sequence"/>
</dbReference>
<name>A0A9P6NJW9_9BASI</name>
<proteinExistence type="predicted"/>
<gene>
    <name evidence="1" type="ORF">CROQUDRAFT_90287</name>
</gene>
<dbReference type="AlphaFoldDB" id="A0A9P6NJW9"/>
<protein>
    <submittedName>
        <fullName evidence="1">Uncharacterized protein</fullName>
    </submittedName>
</protein>
<keyword evidence="2" id="KW-1185">Reference proteome</keyword>
<reference evidence="1" key="1">
    <citation type="submission" date="2013-11" db="EMBL/GenBank/DDBJ databases">
        <title>Genome sequence of the fusiform rust pathogen reveals effectors for host alternation and coevolution with pine.</title>
        <authorList>
            <consortium name="DOE Joint Genome Institute"/>
            <person name="Smith K."/>
            <person name="Pendleton A."/>
            <person name="Kubisiak T."/>
            <person name="Anderson C."/>
            <person name="Salamov A."/>
            <person name="Aerts A."/>
            <person name="Riley R."/>
            <person name="Clum A."/>
            <person name="Lindquist E."/>
            <person name="Ence D."/>
            <person name="Campbell M."/>
            <person name="Kronenberg Z."/>
            <person name="Feau N."/>
            <person name="Dhillon B."/>
            <person name="Hamelin R."/>
            <person name="Burleigh J."/>
            <person name="Smith J."/>
            <person name="Yandell M."/>
            <person name="Nelson C."/>
            <person name="Grigoriev I."/>
            <person name="Davis J."/>
        </authorList>
    </citation>
    <scope>NUCLEOTIDE SEQUENCE</scope>
    <source>
        <strain evidence="1">G11</strain>
    </source>
</reference>
<organism evidence="1 2">
    <name type="scientific">Cronartium quercuum f. sp. fusiforme G11</name>
    <dbReference type="NCBI Taxonomy" id="708437"/>
    <lineage>
        <taxon>Eukaryota</taxon>
        <taxon>Fungi</taxon>
        <taxon>Dikarya</taxon>
        <taxon>Basidiomycota</taxon>
        <taxon>Pucciniomycotina</taxon>
        <taxon>Pucciniomycetes</taxon>
        <taxon>Pucciniales</taxon>
        <taxon>Coleosporiaceae</taxon>
        <taxon>Cronartium</taxon>
    </lineage>
</organism>
<evidence type="ECO:0000313" key="1">
    <source>
        <dbReference type="EMBL" id="KAG0148376.1"/>
    </source>
</evidence>
<dbReference type="EMBL" id="MU167237">
    <property type="protein sequence ID" value="KAG0148376.1"/>
    <property type="molecule type" value="Genomic_DNA"/>
</dbReference>
<sequence>MRTSLKLTGSTLYQLLTYDLADGKSTDVTLKIIPGTGASTSMSESLQYIPNKSPALSASPFGIITTARIQLQELELWPSGFSNNRNYIGSQISLREVNGKRNRYFCRGYRFFHHSDPLHGLKRSTLRSNVVKLGINELLLFGMDNKLISQHLIIPRTFGHVNEESQLPYKFSGIRFEYISEISGSLDRHYINAVGPFFAVP</sequence>